<dbReference type="Gene3D" id="3.20.20.140">
    <property type="entry name" value="Metal-dependent hydrolases"/>
    <property type="match status" value="1"/>
</dbReference>
<reference evidence="1" key="1">
    <citation type="submission" date="2018-06" db="EMBL/GenBank/DDBJ databases">
        <authorList>
            <person name="Zhirakovskaya E."/>
        </authorList>
    </citation>
    <scope>NUCLEOTIDE SEQUENCE</scope>
</reference>
<name>A0A3B0RF78_9ZZZZ</name>
<sequence>MGFMSRILSTVLLASIFCILSVRGNGQMLWASSEARHTKILLAKHWLAGDHHIHTIYSAEWDKTVSPPKVIMGGDANHSILKNAQMAERYGLDWMVITDHGGPNHSKLNLDKAYPDLQKSRLVVPGVLQFYGMEMDTPAAKHNSLIIPHCPSEAVILYDLEKK</sequence>
<dbReference type="InterPro" id="IPR016195">
    <property type="entry name" value="Pol/histidinol_Pase-like"/>
</dbReference>
<feature type="non-terminal residue" evidence="1">
    <location>
        <position position="163"/>
    </location>
</feature>
<proteinExistence type="predicted"/>
<organism evidence="1">
    <name type="scientific">hydrothermal vent metagenome</name>
    <dbReference type="NCBI Taxonomy" id="652676"/>
    <lineage>
        <taxon>unclassified sequences</taxon>
        <taxon>metagenomes</taxon>
        <taxon>ecological metagenomes</taxon>
    </lineage>
</organism>
<gene>
    <name evidence="1" type="ORF">MNBD_ALPHA02-1303</name>
</gene>
<dbReference type="AlphaFoldDB" id="A0A3B0RF78"/>
<dbReference type="SUPFAM" id="SSF89550">
    <property type="entry name" value="PHP domain-like"/>
    <property type="match status" value="1"/>
</dbReference>
<dbReference type="GO" id="GO:0016787">
    <property type="term" value="F:hydrolase activity"/>
    <property type="evidence" value="ECO:0007669"/>
    <property type="project" value="UniProtKB-KW"/>
</dbReference>
<dbReference type="EMBL" id="UOED01000071">
    <property type="protein sequence ID" value="VAV92044.1"/>
    <property type="molecule type" value="Genomic_DNA"/>
</dbReference>
<accession>A0A3B0RF78</accession>
<keyword evidence="1" id="KW-0378">Hydrolase</keyword>
<protein>
    <submittedName>
        <fullName evidence="1">Histidinol phosphatase and related hydrolases of the PHP family</fullName>
    </submittedName>
</protein>
<evidence type="ECO:0000313" key="1">
    <source>
        <dbReference type="EMBL" id="VAV92044.1"/>
    </source>
</evidence>